<protein>
    <submittedName>
        <fullName evidence="1">Prevent-host-death protein</fullName>
    </submittedName>
</protein>
<sequence length="250" mass="26859">MSGERIAFVGEAMSTIVQGIAEVRSAIGQPPVVVGGLAVLCRLSNPYRATTDLDVVDRRRSATPHLQVLRAVVGAEPVEPAAVLIPTAFGPVKVDVLEVRQVEIDHPSDDPGDRLHASAHAWAYDTATDLTIGAVSPKGEVEVTTPVAEPGPLIAMKLQAVMNRSTQKQGTDLLDIIRLTFDVGTREVALEQIRAVDDAVARDIAEHVGLWFARRRTQALEWVRNAGGADLVIDDIDLVAELLSDASRRS</sequence>
<dbReference type="RefSeq" id="WP_205620901.1">
    <property type="nucleotide sequence ID" value="NZ_AWQS01000050.1"/>
</dbReference>
<dbReference type="Proteomes" id="UP000019494">
    <property type="component" value="Unassembled WGS sequence"/>
</dbReference>
<dbReference type="EMBL" id="AWQS01000050">
    <property type="protein sequence ID" value="EWT06387.1"/>
    <property type="molecule type" value="Genomic_DNA"/>
</dbReference>
<accession>W9GMP5</accession>
<dbReference type="AlphaFoldDB" id="W9GMP5"/>
<evidence type="ECO:0000313" key="1">
    <source>
        <dbReference type="EMBL" id="EWT06387.1"/>
    </source>
</evidence>
<proteinExistence type="predicted"/>
<dbReference type="PATRIC" id="fig|584657.3.peg.1668"/>
<reference evidence="2" key="1">
    <citation type="submission" date="2013-08" db="EMBL/GenBank/DDBJ databases">
        <title>Intrasporangium oryzae NRRL B-24470.</title>
        <authorList>
            <person name="Liu H."/>
            <person name="Wang G."/>
        </authorList>
    </citation>
    <scope>NUCLEOTIDE SEQUENCE [LARGE SCALE GENOMIC DNA]</scope>
    <source>
        <strain evidence="2">Q5-1</strain>
    </source>
</reference>
<keyword evidence="2" id="KW-1185">Reference proteome</keyword>
<comment type="caution">
    <text evidence="1">The sequence shown here is derived from an EMBL/GenBank/DDBJ whole genome shotgun (WGS) entry which is preliminary data.</text>
</comment>
<gene>
    <name evidence="1" type="ORF">N864_21675</name>
</gene>
<evidence type="ECO:0000313" key="2">
    <source>
        <dbReference type="Proteomes" id="UP000019494"/>
    </source>
</evidence>
<name>W9GMP5_9MICO</name>
<organism evidence="1 2">
    <name type="scientific">Intrasporangium chromatireducens Q5-1</name>
    <dbReference type="NCBI Taxonomy" id="584657"/>
    <lineage>
        <taxon>Bacteria</taxon>
        <taxon>Bacillati</taxon>
        <taxon>Actinomycetota</taxon>
        <taxon>Actinomycetes</taxon>
        <taxon>Micrococcales</taxon>
        <taxon>Intrasporangiaceae</taxon>
        <taxon>Intrasporangium</taxon>
    </lineage>
</organism>